<comment type="caution">
    <text evidence="12">Lacks conserved residue(s) required for the propagation of feature annotation.</text>
</comment>
<dbReference type="Pfam" id="PF00294">
    <property type="entry name" value="PfkB"/>
    <property type="match status" value="1"/>
</dbReference>
<sequence>MSVLVVGSVNADLIVRAPHIPAPGETVLGGDAIALPGGKGANQAVACARAGAHVHFCGAVGHDAFAAIATANLRADGVNLDALHTLDAPTGLALITVSAEGENAITVASGANAHMTPGHLPDLHGTDVLLLQLELPLSVVEAAAQQAKRAGAHVLLNAAPARTLPAELLQHIDTLILNEGELTAVAGAGSTETQARALLSRGPHTVIVTLGGDGSLAVTADGTHQQAALPVNVVDTTGAGDTFCGAFAAALASGQPLPDALRFANVAGALATTQLGAQAAMPTHAEIQAHLST</sequence>
<dbReference type="EMBL" id="CP002454">
    <property type="protein sequence ID" value="ADV66749.1"/>
    <property type="molecule type" value="Genomic_DNA"/>
</dbReference>
<feature type="active site" description="Proton acceptor" evidence="12">
    <location>
        <position position="241"/>
    </location>
</feature>
<feature type="binding site" evidence="12">
    <location>
        <position position="265"/>
    </location>
    <ligand>
        <name>ATP</name>
        <dbReference type="ChEBI" id="CHEBI:30616"/>
    </ligand>
</feature>
<feature type="binding site" evidence="12">
    <location>
        <position position="271"/>
    </location>
    <ligand>
        <name>K(+)</name>
        <dbReference type="ChEBI" id="CHEBI:29103"/>
    </ligand>
</feature>
<keyword evidence="12" id="KW-0963">Cytoplasm</keyword>
<keyword evidence="15" id="KW-1185">Reference proteome</keyword>
<evidence type="ECO:0000313" key="14">
    <source>
        <dbReference type="EMBL" id="ADV66749.1"/>
    </source>
</evidence>
<keyword evidence="10 12" id="KW-0630">Potassium</keyword>
<evidence type="ECO:0000256" key="10">
    <source>
        <dbReference type="ARBA" id="ARBA00022958"/>
    </source>
</evidence>
<keyword evidence="9 12" id="KW-0460">Magnesium</keyword>
<dbReference type="GO" id="GO:0004747">
    <property type="term" value="F:ribokinase activity"/>
    <property type="evidence" value="ECO:0007669"/>
    <property type="project" value="UniProtKB-UniRule"/>
</dbReference>
<accession>E8U6R0</accession>
<keyword evidence="5 12" id="KW-0479">Metal-binding</keyword>
<comment type="cofactor">
    <cofactor evidence="12">
        <name>Mg(2+)</name>
        <dbReference type="ChEBI" id="CHEBI:18420"/>
    </cofactor>
    <text evidence="12">Requires a divalent cation, most likely magnesium in vivo, as an electrophilic catalyst to aid phosphoryl group transfer. It is the chelate of the metal and the nucleotide that is the actual substrate.</text>
</comment>
<evidence type="ECO:0000256" key="7">
    <source>
        <dbReference type="ARBA" id="ARBA00022777"/>
    </source>
</evidence>
<evidence type="ECO:0000256" key="5">
    <source>
        <dbReference type="ARBA" id="ARBA00022723"/>
    </source>
</evidence>
<evidence type="ECO:0000256" key="11">
    <source>
        <dbReference type="ARBA" id="ARBA00023277"/>
    </source>
</evidence>
<dbReference type="CDD" id="cd01174">
    <property type="entry name" value="ribokinase"/>
    <property type="match status" value="1"/>
</dbReference>
<evidence type="ECO:0000256" key="2">
    <source>
        <dbReference type="ARBA" id="ARBA00012035"/>
    </source>
</evidence>
<reference evidence="14 15" key="1">
    <citation type="journal article" date="2011" name="Stand. Genomic Sci.">
        <title>Complete genome sequence of Deinococcus maricopensis type strain (LB-34).</title>
        <authorList>
            <person name="Pukall R."/>
            <person name="Zeytun A."/>
            <person name="Lucas S."/>
            <person name="Lapidus A."/>
            <person name="Hammon N."/>
            <person name="Deshpande S."/>
            <person name="Nolan M."/>
            <person name="Cheng J.F."/>
            <person name="Pitluck S."/>
            <person name="Liolios K."/>
            <person name="Pagani I."/>
            <person name="Mikhailova N."/>
            <person name="Ivanova N."/>
            <person name="Mavromatis K."/>
            <person name="Pati A."/>
            <person name="Tapia R."/>
            <person name="Han C."/>
            <person name="Goodwin L."/>
            <person name="Chen A."/>
            <person name="Palaniappan K."/>
            <person name="Land M."/>
            <person name="Hauser L."/>
            <person name="Chang Y.J."/>
            <person name="Jeffries C.D."/>
            <person name="Brambilla E.M."/>
            <person name="Rohde M."/>
            <person name="Goker M."/>
            <person name="Detter J.C."/>
            <person name="Woyke T."/>
            <person name="Bristow J."/>
            <person name="Eisen J.A."/>
            <person name="Markowitz V."/>
            <person name="Hugenholtz P."/>
            <person name="Kyrpides N.C."/>
            <person name="Klenk H.P."/>
        </authorList>
    </citation>
    <scope>NUCLEOTIDE SEQUENCE [LARGE SCALE GENOMIC DNA]</scope>
    <source>
        <strain evidence="15">DSM 21211 / LMG 22137 / NRRL B-23946 / LB-34</strain>
    </source>
</reference>
<dbReference type="AlphaFoldDB" id="E8U6R0"/>
<dbReference type="InterPro" id="IPR002173">
    <property type="entry name" value="Carboh/pur_kinase_PfkB_CS"/>
</dbReference>
<feature type="binding site" evidence="12">
    <location>
        <position position="134"/>
    </location>
    <ligand>
        <name>substrate</name>
    </ligand>
</feature>
<evidence type="ECO:0000256" key="12">
    <source>
        <dbReference type="HAMAP-Rule" id="MF_01987"/>
    </source>
</evidence>
<comment type="subunit">
    <text evidence="12">Homodimer.</text>
</comment>
<dbReference type="InterPro" id="IPR002139">
    <property type="entry name" value="Ribo/fructo_kinase"/>
</dbReference>
<feature type="binding site" evidence="12">
    <location>
        <position position="237"/>
    </location>
    <ligand>
        <name>K(+)</name>
        <dbReference type="ChEBI" id="CHEBI:29103"/>
    </ligand>
</feature>
<dbReference type="EC" id="2.7.1.15" evidence="2 12"/>
<name>E8U6R0_DEIML</name>
<feature type="binding site" evidence="12">
    <location>
        <begin position="10"/>
        <end position="12"/>
    </location>
    <ligand>
        <name>substrate</name>
    </ligand>
</feature>
<feature type="binding site" evidence="12">
    <location>
        <position position="178"/>
    </location>
    <ligand>
        <name>ATP</name>
        <dbReference type="ChEBI" id="CHEBI:30616"/>
    </ligand>
</feature>
<dbReference type="RefSeq" id="WP_013556254.1">
    <property type="nucleotide sequence ID" value="NC_014958.1"/>
</dbReference>
<evidence type="ECO:0000256" key="1">
    <source>
        <dbReference type="ARBA" id="ARBA00005380"/>
    </source>
</evidence>
<dbReference type="OrthoDB" id="9775849at2"/>
<comment type="similarity">
    <text evidence="1">Belongs to the carbohydrate kinase pfkB family.</text>
</comment>
<comment type="similarity">
    <text evidence="12">Belongs to the carbohydrate kinase PfkB family. Ribokinase subfamily.</text>
</comment>
<dbReference type="GO" id="GO:0005829">
    <property type="term" value="C:cytosol"/>
    <property type="evidence" value="ECO:0007669"/>
    <property type="project" value="TreeGrafter"/>
</dbReference>
<feature type="binding site" evidence="12">
    <location>
        <position position="274"/>
    </location>
    <ligand>
        <name>K(+)</name>
        <dbReference type="ChEBI" id="CHEBI:29103"/>
    </ligand>
</feature>
<dbReference type="GO" id="GO:0005524">
    <property type="term" value="F:ATP binding"/>
    <property type="evidence" value="ECO:0007669"/>
    <property type="project" value="UniProtKB-UniRule"/>
</dbReference>
<dbReference type="InterPro" id="IPR011877">
    <property type="entry name" value="Ribokinase"/>
</dbReference>
<dbReference type="PANTHER" id="PTHR10584:SF166">
    <property type="entry name" value="RIBOKINASE"/>
    <property type="match status" value="1"/>
</dbReference>
<feature type="binding site" evidence="12">
    <location>
        <begin position="209"/>
        <end position="214"/>
    </location>
    <ligand>
        <name>ATP</name>
        <dbReference type="ChEBI" id="CHEBI:30616"/>
    </ligand>
</feature>
<dbReference type="GO" id="GO:0019303">
    <property type="term" value="P:D-ribose catabolic process"/>
    <property type="evidence" value="ECO:0007669"/>
    <property type="project" value="UniProtKB-UniRule"/>
</dbReference>
<dbReference type="eggNOG" id="COG0524">
    <property type="taxonomic scope" value="Bacteria"/>
</dbReference>
<organism evidence="14 15">
    <name type="scientific">Deinococcus maricopensis (strain DSM 21211 / LMG 22137 / NRRL B-23946 / LB-34)</name>
    <dbReference type="NCBI Taxonomy" id="709986"/>
    <lineage>
        <taxon>Bacteria</taxon>
        <taxon>Thermotogati</taxon>
        <taxon>Deinococcota</taxon>
        <taxon>Deinococci</taxon>
        <taxon>Deinococcales</taxon>
        <taxon>Deinococcaceae</taxon>
        <taxon>Deinococcus</taxon>
    </lineage>
</organism>
<feature type="binding site" evidence="12">
    <location>
        <begin position="38"/>
        <end position="42"/>
    </location>
    <ligand>
        <name>substrate</name>
    </ligand>
</feature>
<feature type="domain" description="Carbohydrate kinase PfkB" evidence="13">
    <location>
        <begin position="2"/>
        <end position="283"/>
    </location>
</feature>
<dbReference type="Gene3D" id="3.40.1190.20">
    <property type="match status" value="1"/>
</dbReference>
<comment type="catalytic activity">
    <reaction evidence="12">
        <text>D-ribose + ATP = D-ribose 5-phosphate + ADP + H(+)</text>
        <dbReference type="Rhea" id="RHEA:13697"/>
        <dbReference type="ChEBI" id="CHEBI:15378"/>
        <dbReference type="ChEBI" id="CHEBI:30616"/>
        <dbReference type="ChEBI" id="CHEBI:47013"/>
        <dbReference type="ChEBI" id="CHEBI:78346"/>
        <dbReference type="ChEBI" id="CHEBI:456216"/>
        <dbReference type="EC" id="2.7.1.15"/>
    </reaction>
</comment>
<keyword evidence="4 12" id="KW-0808">Transferase</keyword>
<dbReference type="STRING" id="709986.Deima_1096"/>
<comment type="subcellular location">
    <subcellularLocation>
        <location evidence="12">Cytoplasm</location>
    </subcellularLocation>
</comment>
<dbReference type="PANTHER" id="PTHR10584">
    <property type="entry name" value="SUGAR KINASE"/>
    <property type="match status" value="1"/>
</dbReference>
<dbReference type="HOGENOM" id="CLU_027634_2_0_0"/>
<feature type="binding site" evidence="12">
    <location>
        <begin position="240"/>
        <end position="241"/>
    </location>
    <ligand>
        <name>ATP</name>
        <dbReference type="ChEBI" id="CHEBI:30616"/>
    </ligand>
</feature>
<evidence type="ECO:0000256" key="3">
    <source>
        <dbReference type="ARBA" id="ARBA00016943"/>
    </source>
</evidence>
<feature type="binding site" evidence="12">
    <location>
        <position position="235"/>
    </location>
    <ligand>
        <name>K(+)</name>
        <dbReference type="ChEBI" id="CHEBI:29103"/>
    </ligand>
</feature>
<keyword evidence="7 12" id="KW-0418">Kinase</keyword>
<comment type="pathway">
    <text evidence="12">Carbohydrate metabolism; D-ribose degradation; D-ribose 5-phosphate from beta-D-ribopyranose: step 2/2.</text>
</comment>
<evidence type="ECO:0000256" key="4">
    <source>
        <dbReference type="ARBA" id="ARBA00022679"/>
    </source>
</evidence>
<dbReference type="PRINTS" id="PR00990">
    <property type="entry name" value="RIBOKINASE"/>
</dbReference>
<dbReference type="KEGG" id="dmr:Deima_1096"/>
<gene>
    <name evidence="12" type="primary">rbsK</name>
    <name evidence="14" type="ordered locus">Deima_1096</name>
</gene>
<reference evidence="15" key="2">
    <citation type="submission" date="2011-01" db="EMBL/GenBank/DDBJ databases">
        <title>The complete genome of Deinococcus maricopensis DSM 21211.</title>
        <authorList>
            <consortium name="US DOE Joint Genome Institute (JGI-PGF)"/>
            <person name="Lucas S."/>
            <person name="Copeland A."/>
            <person name="Lapidus A."/>
            <person name="Goodwin L."/>
            <person name="Pitluck S."/>
            <person name="Kyrpides N."/>
            <person name="Mavromatis K."/>
            <person name="Pagani I."/>
            <person name="Ivanova N."/>
            <person name="Ovchinnikova G."/>
            <person name="Zeytun A."/>
            <person name="Detter J.C."/>
            <person name="Han C."/>
            <person name="Land M."/>
            <person name="Hauser L."/>
            <person name="Markowitz V."/>
            <person name="Cheng J.-F."/>
            <person name="Hugenholtz P."/>
            <person name="Woyke T."/>
            <person name="Wu D."/>
            <person name="Pukall R."/>
            <person name="Gehrich-Schroeter G."/>
            <person name="Brambilla E."/>
            <person name="Klenk H.-P."/>
            <person name="Eisen J.A."/>
        </authorList>
    </citation>
    <scope>NUCLEOTIDE SEQUENCE [LARGE SCALE GENOMIC DNA]</scope>
    <source>
        <strain evidence="15">DSM 21211 / LMG 22137 / NRRL B-23946 / LB-34</strain>
    </source>
</reference>
<comment type="function">
    <text evidence="12">Catalyzes the phosphorylation of ribose at O-5 in a reaction requiring ATP and magnesium. The resulting D-ribose-5-phosphate can then be used either for sythesis of nucleotides, histidine, and tryptophan, or as a component of the pentose phosphate pathway.</text>
</comment>
<dbReference type="PROSITE" id="PS00584">
    <property type="entry name" value="PFKB_KINASES_2"/>
    <property type="match status" value="1"/>
</dbReference>
<keyword evidence="8 12" id="KW-0067">ATP-binding</keyword>
<comment type="activity regulation">
    <text evidence="12">Activated by a monovalent cation that binds near, but not in, the active site. The most likely occupant of the site in vivo is potassium. Ion binding induces a conformational change that may alter substrate affinity.</text>
</comment>
<dbReference type="InterPro" id="IPR029056">
    <property type="entry name" value="Ribokinase-like"/>
</dbReference>
<feature type="binding site" evidence="12">
    <location>
        <position position="276"/>
    </location>
    <ligand>
        <name>K(+)</name>
        <dbReference type="ChEBI" id="CHEBI:29103"/>
    </ligand>
</feature>
<dbReference type="UniPathway" id="UPA00916">
    <property type="reaction ID" value="UER00889"/>
</dbReference>
<dbReference type="Proteomes" id="UP000008635">
    <property type="component" value="Chromosome"/>
</dbReference>
<protein>
    <recommendedName>
        <fullName evidence="3 12">Ribokinase</fullName>
        <shortName evidence="12">RK</shortName>
        <ecNumber evidence="2 12">2.7.1.15</ecNumber>
    </recommendedName>
</protein>
<evidence type="ECO:0000256" key="8">
    <source>
        <dbReference type="ARBA" id="ARBA00022840"/>
    </source>
</evidence>
<dbReference type="SUPFAM" id="SSF53613">
    <property type="entry name" value="Ribokinase-like"/>
    <property type="match status" value="1"/>
</dbReference>
<evidence type="ECO:0000256" key="9">
    <source>
        <dbReference type="ARBA" id="ARBA00022842"/>
    </source>
</evidence>
<proteinExistence type="inferred from homology"/>
<evidence type="ECO:0000313" key="15">
    <source>
        <dbReference type="Proteomes" id="UP000008635"/>
    </source>
</evidence>
<keyword evidence="11 12" id="KW-0119">Carbohydrate metabolism</keyword>
<feature type="binding site" evidence="12">
    <location>
        <position position="241"/>
    </location>
    <ligand>
        <name>substrate</name>
    </ligand>
</feature>
<dbReference type="InterPro" id="IPR011611">
    <property type="entry name" value="PfkB_dom"/>
</dbReference>
<evidence type="ECO:0000259" key="13">
    <source>
        <dbReference type="Pfam" id="PF00294"/>
    </source>
</evidence>
<evidence type="ECO:0000256" key="6">
    <source>
        <dbReference type="ARBA" id="ARBA00022741"/>
    </source>
</evidence>
<dbReference type="HAMAP" id="MF_01987">
    <property type="entry name" value="Ribokinase"/>
    <property type="match status" value="1"/>
</dbReference>
<dbReference type="GO" id="GO:0046872">
    <property type="term" value="F:metal ion binding"/>
    <property type="evidence" value="ECO:0007669"/>
    <property type="project" value="UniProtKB-KW"/>
</dbReference>
<keyword evidence="6 12" id="KW-0547">Nucleotide-binding</keyword>